<sequence>MDHVVYPLARDRYVAFLVPERVVDDIIHEGLRILLREEGVSFQRMKTWKTSRDRDYAAKKARVEQLYAIAEGEVIPEDGEPEAVFCLDEFGPPNL</sequence>
<proteinExistence type="predicted"/>
<dbReference type="Proteomes" id="UP000642748">
    <property type="component" value="Unassembled WGS sequence"/>
</dbReference>
<evidence type="ECO:0008006" key="3">
    <source>
        <dbReference type="Google" id="ProtNLM"/>
    </source>
</evidence>
<organism evidence="1 2">
    <name type="scientific">Rugosimonospora africana</name>
    <dbReference type="NCBI Taxonomy" id="556532"/>
    <lineage>
        <taxon>Bacteria</taxon>
        <taxon>Bacillati</taxon>
        <taxon>Actinomycetota</taxon>
        <taxon>Actinomycetes</taxon>
        <taxon>Micromonosporales</taxon>
        <taxon>Micromonosporaceae</taxon>
        <taxon>Rugosimonospora</taxon>
    </lineage>
</organism>
<dbReference type="EMBL" id="BONZ01000039">
    <property type="protein sequence ID" value="GIH16053.1"/>
    <property type="molecule type" value="Genomic_DNA"/>
</dbReference>
<keyword evidence="2" id="KW-1185">Reference proteome</keyword>
<evidence type="ECO:0000313" key="2">
    <source>
        <dbReference type="Proteomes" id="UP000642748"/>
    </source>
</evidence>
<protein>
    <recommendedName>
        <fullName evidence="3">Transposase</fullName>
    </recommendedName>
</protein>
<name>A0A8J3QSJ5_9ACTN</name>
<accession>A0A8J3QSJ5</accession>
<dbReference type="AlphaFoldDB" id="A0A8J3QSJ5"/>
<gene>
    <name evidence="1" type="ORF">Raf01_42250</name>
</gene>
<evidence type="ECO:0000313" key="1">
    <source>
        <dbReference type="EMBL" id="GIH16053.1"/>
    </source>
</evidence>
<comment type="caution">
    <text evidence="1">The sequence shown here is derived from an EMBL/GenBank/DDBJ whole genome shotgun (WGS) entry which is preliminary data.</text>
</comment>
<reference evidence="1" key="1">
    <citation type="submission" date="2021-01" db="EMBL/GenBank/DDBJ databases">
        <title>Whole genome shotgun sequence of Rugosimonospora africana NBRC 104875.</title>
        <authorList>
            <person name="Komaki H."/>
            <person name="Tamura T."/>
        </authorList>
    </citation>
    <scope>NUCLEOTIDE SEQUENCE</scope>
    <source>
        <strain evidence="1">NBRC 104875</strain>
    </source>
</reference>